<accession>K1Z4U0</accession>
<dbReference type="Gene3D" id="3.10.450.620">
    <property type="entry name" value="JHP933, nucleotidyltransferase-like core domain"/>
    <property type="match status" value="1"/>
</dbReference>
<reference evidence="1" key="1">
    <citation type="journal article" date="2012" name="Science">
        <title>Fermentation, hydrogen, and sulfur metabolism in multiple uncultivated bacterial phyla.</title>
        <authorList>
            <person name="Wrighton K.C."/>
            <person name="Thomas B.C."/>
            <person name="Sharon I."/>
            <person name="Miller C.S."/>
            <person name="Castelle C.J."/>
            <person name="VerBerkmoes N.C."/>
            <person name="Wilkins M.J."/>
            <person name="Hettich R.L."/>
            <person name="Lipton M.S."/>
            <person name="Williams K.H."/>
            <person name="Long P.E."/>
            <person name="Banfield J.F."/>
        </authorList>
    </citation>
    <scope>NUCLEOTIDE SEQUENCE [LARGE SCALE GENOMIC DNA]</scope>
</reference>
<evidence type="ECO:0000313" key="1">
    <source>
        <dbReference type="EMBL" id="EKD44291.1"/>
    </source>
</evidence>
<gene>
    <name evidence="1" type="ORF">ACD_71C00185G0002</name>
</gene>
<proteinExistence type="predicted"/>
<organism evidence="1">
    <name type="scientific">uncultured bacterium</name>
    <name type="common">gcode 4</name>
    <dbReference type="NCBI Taxonomy" id="1234023"/>
    <lineage>
        <taxon>Bacteria</taxon>
        <taxon>environmental samples</taxon>
    </lineage>
</organism>
<name>K1Z4U0_9BACT</name>
<dbReference type="InterPro" id="IPR014942">
    <property type="entry name" value="AbiEii"/>
</dbReference>
<protein>
    <recommendedName>
        <fullName evidence="2">Nucleotidyl transferase AbiEii/AbiGii toxin family protein</fullName>
    </recommendedName>
</protein>
<dbReference type="AlphaFoldDB" id="K1Z4U0"/>
<sequence>MIRESIKKELEKHKNKPDIIKIWYIKEYLQTIVLKQMYELRETKDLIFYGGTSLRFLFWLNRLSEDLDFIGQNFDGFEIVAKHLQSFFVSDGVDIQVKMQKFRIMLNFKDFLSDFGINFWASKDLYLKIEISEHFAFCKNYQIKLYPIFKYNQSLVIKSLDKSSLFSTKLNAVLYRNWTKQIWEEKISVKWRDIYDLFWYLSNSFQPNIDCIDGVVSMDDLKQKLKTIIEKIDFKEVILDIENFLEDDTLLEFMKNNGKEYILEQIDML</sequence>
<evidence type="ECO:0008006" key="2">
    <source>
        <dbReference type="Google" id="ProtNLM"/>
    </source>
</evidence>
<dbReference type="Pfam" id="PF08843">
    <property type="entry name" value="AbiEii"/>
    <property type="match status" value="1"/>
</dbReference>
<dbReference type="EMBL" id="AMFJ01028916">
    <property type="protein sequence ID" value="EKD44291.1"/>
    <property type="molecule type" value="Genomic_DNA"/>
</dbReference>
<comment type="caution">
    <text evidence="1">The sequence shown here is derived from an EMBL/GenBank/DDBJ whole genome shotgun (WGS) entry which is preliminary data.</text>
</comment>